<accession>A0A5B7CM54</accession>
<sequence>MKSPSADFPQGIRDLASIRRPHTNKPSRLKATFQQHHVHCCFCRDLLLALDMVCLDAQSGDATRNSYTRTPSCSHLEEELHLETAAQFCTPLHQRSVCVNIHDTS</sequence>
<gene>
    <name evidence="2" type="ORF">E2C01_002959</name>
</gene>
<organism evidence="2 3">
    <name type="scientific">Portunus trituberculatus</name>
    <name type="common">Swimming crab</name>
    <name type="synonym">Neptunus trituberculatus</name>
    <dbReference type="NCBI Taxonomy" id="210409"/>
    <lineage>
        <taxon>Eukaryota</taxon>
        <taxon>Metazoa</taxon>
        <taxon>Ecdysozoa</taxon>
        <taxon>Arthropoda</taxon>
        <taxon>Crustacea</taxon>
        <taxon>Multicrustacea</taxon>
        <taxon>Malacostraca</taxon>
        <taxon>Eumalacostraca</taxon>
        <taxon>Eucarida</taxon>
        <taxon>Decapoda</taxon>
        <taxon>Pleocyemata</taxon>
        <taxon>Brachyura</taxon>
        <taxon>Eubrachyura</taxon>
        <taxon>Portunoidea</taxon>
        <taxon>Portunidae</taxon>
        <taxon>Portuninae</taxon>
        <taxon>Portunus</taxon>
    </lineage>
</organism>
<evidence type="ECO:0000313" key="2">
    <source>
        <dbReference type="EMBL" id="MPC10325.1"/>
    </source>
</evidence>
<keyword evidence="3" id="KW-1185">Reference proteome</keyword>
<evidence type="ECO:0000256" key="1">
    <source>
        <dbReference type="SAM" id="MobiDB-lite"/>
    </source>
</evidence>
<feature type="region of interest" description="Disordered" evidence="1">
    <location>
        <begin position="1"/>
        <end position="23"/>
    </location>
</feature>
<proteinExistence type="predicted"/>
<name>A0A5B7CM54_PORTR</name>
<dbReference type="EMBL" id="VSRR010000111">
    <property type="protein sequence ID" value="MPC10325.1"/>
    <property type="molecule type" value="Genomic_DNA"/>
</dbReference>
<reference evidence="2 3" key="1">
    <citation type="submission" date="2019-05" db="EMBL/GenBank/DDBJ databases">
        <title>Another draft genome of Portunus trituberculatus and its Hox gene families provides insights of decapod evolution.</title>
        <authorList>
            <person name="Jeong J.-H."/>
            <person name="Song I."/>
            <person name="Kim S."/>
            <person name="Choi T."/>
            <person name="Kim D."/>
            <person name="Ryu S."/>
            <person name="Kim W."/>
        </authorList>
    </citation>
    <scope>NUCLEOTIDE SEQUENCE [LARGE SCALE GENOMIC DNA]</scope>
    <source>
        <tissue evidence="2">Muscle</tissue>
    </source>
</reference>
<evidence type="ECO:0000313" key="3">
    <source>
        <dbReference type="Proteomes" id="UP000324222"/>
    </source>
</evidence>
<dbReference type="AlphaFoldDB" id="A0A5B7CM54"/>
<comment type="caution">
    <text evidence="2">The sequence shown here is derived from an EMBL/GenBank/DDBJ whole genome shotgun (WGS) entry which is preliminary data.</text>
</comment>
<dbReference type="Proteomes" id="UP000324222">
    <property type="component" value="Unassembled WGS sequence"/>
</dbReference>
<protein>
    <submittedName>
        <fullName evidence="2">Uncharacterized protein</fullName>
    </submittedName>
</protein>